<accession>A0A2K2HEE7</accession>
<evidence type="ECO:0000259" key="2">
    <source>
        <dbReference type="Pfam" id="PF13717"/>
    </source>
</evidence>
<dbReference type="AlphaFoldDB" id="A0A2K2HEE7"/>
<dbReference type="InterPro" id="IPR011723">
    <property type="entry name" value="Znf/thioredoxin_put"/>
</dbReference>
<feature type="transmembrane region" description="Helical" evidence="1">
    <location>
        <begin position="261"/>
        <end position="278"/>
    </location>
</feature>
<gene>
    <name evidence="3" type="ORF">C2E25_00130</name>
</gene>
<keyword evidence="1" id="KW-0472">Membrane</keyword>
<keyword evidence="1" id="KW-1133">Transmembrane helix</keyword>
<feature type="domain" description="Zinc finger/thioredoxin putative" evidence="2">
    <location>
        <begin position="5"/>
        <end position="36"/>
    </location>
</feature>
<dbReference type="RefSeq" id="WP_103113790.1">
    <property type="nucleotide sequence ID" value="NZ_PPFX01000001.1"/>
</dbReference>
<comment type="caution">
    <text evidence="3">The sequence shown here is derived from an EMBL/GenBank/DDBJ whole genome shotgun (WGS) entry which is preliminary data.</text>
</comment>
<dbReference type="Proteomes" id="UP000236340">
    <property type="component" value="Unassembled WGS sequence"/>
</dbReference>
<feature type="transmembrane region" description="Helical" evidence="1">
    <location>
        <begin position="170"/>
        <end position="192"/>
    </location>
</feature>
<dbReference type="Pfam" id="PF13717">
    <property type="entry name" value="Zn_ribbon_4"/>
    <property type="match status" value="1"/>
</dbReference>
<feature type="transmembrane region" description="Helical" evidence="1">
    <location>
        <begin position="198"/>
        <end position="218"/>
    </location>
</feature>
<dbReference type="EMBL" id="PPFX01000001">
    <property type="protein sequence ID" value="PNU21675.1"/>
    <property type="molecule type" value="Genomic_DNA"/>
</dbReference>
<feature type="transmembrane region" description="Helical" evidence="1">
    <location>
        <begin position="124"/>
        <end position="150"/>
    </location>
</feature>
<proteinExistence type="predicted"/>
<reference evidence="3 4" key="1">
    <citation type="journal article" date="2018" name="Genome Announc.">
        <title>Genome Sequence of Geothermobacter sp. HR-1 Iron Reducer from the Loihi Seamount.</title>
        <authorList>
            <person name="Smith H."/>
            <person name="Abuyen K."/>
            <person name="Tremblay J."/>
            <person name="Savalia P."/>
            <person name="Perez-Rodriguez I."/>
            <person name="Emerson D."/>
            <person name="Tully B."/>
            <person name="Amend J."/>
        </authorList>
    </citation>
    <scope>NUCLEOTIDE SEQUENCE [LARGE SCALE GENOMIC DNA]</scope>
    <source>
        <strain evidence="3 4">HR-1</strain>
    </source>
</reference>
<feature type="transmembrane region" description="Helical" evidence="1">
    <location>
        <begin position="299"/>
        <end position="319"/>
    </location>
</feature>
<evidence type="ECO:0000313" key="3">
    <source>
        <dbReference type="EMBL" id="PNU21675.1"/>
    </source>
</evidence>
<feature type="transmembrane region" description="Helical" evidence="1">
    <location>
        <begin position="230"/>
        <end position="255"/>
    </location>
</feature>
<sequence length="605" mass="66822">MATLTCPHCRFSKDVPEEKLPDRPLRLRCRKCGGSFLFDPGVLAVREGSAPSGSGDPVAPEPVPASFELPPVIDLFARSWTFYRRRIWLLLGIYLVTILMTMVPAVGAGVVIGVSAGLGNGPGIGSLILVGVAILLAMMLMPWGMIAMIYATVDGELGFKASFAAARDQYWAFCWMFSLLAFIVCGGGLLLIVPGLLFATWFLFAQYILAAEGDRGMASLLKSREYVRGYFWAVLLRLLVLWVSAFLLMLVLGWIPLVGDLLSLFLFPFTLVYQYFLYCDLREAPREKVPSFWETGAKLRWPAVAALGYLVLPVAFWMIGGMSALDGWVLSWKIEHGLVSRSVQSWTPPPVIEEKLGQEPPTAVRISRRKMRRLLKQKRIEAPPGGVSVGPAALLADRFWDGGSTPHLWLKVRLADLPNLALVRDRAVSISIDRVTDGDGADRYDATSMFEKEFFRRVTLQASSPDAGYLEGTRDVYLRRGTDEEDLRGISGTLHLKLPVGIEVVDLTPSMMGRDYTVAGHDISYKKLEGPAVTLALSDIDNLLQVVGYNAAGKPLATGGGHSSEQDGRVTRTWLFQGDVFSVRLYVARTLVKKNYPFRLKLPEP</sequence>
<name>A0A2K2HEE7_9BACT</name>
<evidence type="ECO:0000256" key="1">
    <source>
        <dbReference type="SAM" id="Phobius"/>
    </source>
</evidence>
<feature type="transmembrane region" description="Helical" evidence="1">
    <location>
        <begin position="87"/>
        <end position="112"/>
    </location>
</feature>
<keyword evidence="1" id="KW-0812">Transmembrane</keyword>
<evidence type="ECO:0000313" key="4">
    <source>
        <dbReference type="Proteomes" id="UP000236340"/>
    </source>
</evidence>
<protein>
    <recommendedName>
        <fullName evidence="2">Zinc finger/thioredoxin putative domain-containing protein</fullName>
    </recommendedName>
</protein>
<dbReference type="OrthoDB" id="9765721at2"/>
<organism evidence="3 4">
    <name type="scientific">Geothermobacter hydrogeniphilus</name>
    <dbReference type="NCBI Taxonomy" id="1969733"/>
    <lineage>
        <taxon>Bacteria</taxon>
        <taxon>Pseudomonadati</taxon>
        <taxon>Thermodesulfobacteriota</taxon>
        <taxon>Desulfuromonadia</taxon>
        <taxon>Desulfuromonadales</taxon>
        <taxon>Geothermobacteraceae</taxon>
        <taxon>Geothermobacter</taxon>
    </lineage>
</organism>